<dbReference type="CDD" id="cd05327">
    <property type="entry name" value="retinol-DH_like_SDR_c_like"/>
    <property type="match status" value="1"/>
</dbReference>
<dbReference type="PRINTS" id="PR00081">
    <property type="entry name" value="GDHRDH"/>
</dbReference>
<dbReference type="PANTHER" id="PTHR48476:SF1">
    <property type="entry name" value="SHORT-CHAIN DEHYDROGENASE TIC 32, CHLOROPLASTIC-LIKE"/>
    <property type="match status" value="1"/>
</dbReference>
<evidence type="ECO:0000256" key="2">
    <source>
        <dbReference type="SAM" id="SignalP"/>
    </source>
</evidence>
<dbReference type="OrthoDB" id="191139at2759"/>
<accession>A0A9D4V1G7</accession>
<proteinExistence type="inferred from homology"/>
<evidence type="ECO:0000256" key="1">
    <source>
        <dbReference type="RuleBase" id="RU000363"/>
    </source>
</evidence>
<dbReference type="InterPro" id="IPR036291">
    <property type="entry name" value="NAD(P)-bd_dom_sf"/>
</dbReference>
<gene>
    <name evidence="3" type="ORF">GOP47_0007406</name>
</gene>
<comment type="similarity">
    <text evidence="1">Belongs to the short-chain dehydrogenases/reductases (SDR) family.</text>
</comment>
<dbReference type="Proteomes" id="UP000886520">
    <property type="component" value="Chromosome 7"/>
</dbReference>
<dbReference type="SUPFAM" id="SSF51735">
    <property type="entry name" value="NAD(P)-binding Rossmann-fold domains"/>
    <property type="match status" value="1"/>
</dbReference>
<keyword evidence="2" id="KW-0732">Signal</keyword>
<feature type="signal peptide" evidence="2">
    <location>
        <begin position="1"/>
        <end position="17"/>
    </location>
</feature>
<dbReference type="EMBL" id="JABFUD020000007">
    <property type="protein sequence ID" value="KAI5077582.1"/>
    <property type="molecule type" value="Genomic_DNA"/>
</dbReference>
<feature type="chain" id="PRO_5039701075" evidence="2">
    <location>
        <begin position="18"/>
        <end position="273"/>
    </location>
</feature>
<dbReference type="Gene3D" id="3.40.50.720">
    <property type="entry name" value="NAD(P)-binding Rossmann-like Domain"/>
    <property type="match status" value="1"/>
</dbReference>
<reference evidence="3" key="1">
    <citation type="submission" date="2021-01" db="EMBL/GenBank/DDBJ databases">
        <title>Adiantum capillus-veneris genome.</title>
        <authorList>
            <person name="Fang Y."/>
            <person name="Liao Q."/>
        </authorList>
    </citation>
    <scope>NUCLEOTIDE SEQUENCE</scope>
    <source>
        <strain evidence="3">H3</strain>
        <tissue evidence="3">Leaf</tissue>
    </source>
</reference>
<dbReference type="InterPro" id="IPR055280">
    <property type="entry name" value="TIC32"/>
</dbReference>
<comment type="caution">
    <text evidence="3">The sequence shown here is derived from an EMBL/GenBank/DDBJ whole genome shotgun (WGS) entry which is preliminary data.</text>
</comment>
<protein>
    <submittedName>
        <fullName evidence="3">Uncharacterized protein</fullName>
    </submittedName>
</protein>
<sequence>MAWLQLLLGCHSSPSSGFTSSSTAEEVTQGIDASNLTAIVTGANSGLGEETARVLAMRGAQVVMAVRNVSSGETVKNSILEETNNARIHVLKLDLSSMASVRGFVSAFKALGLPLNILINNAGIMGCPFGLSTDGIELQFATNYIGPFLLTKLLLTEMKQTAETSGIEGRIVNMSSEAHRYTYWGGIRFDKLNEKSRYGPFLSYGQSKLGNVLHAKELARRLQEEGINITANSLHPGTIYTNIERHTIFFTWLHRCTWFLWKDVHQVNPVHIA</sequence>
<dbReference type="InterPro" id="IPR002347">
    <property type="entry name" value="SDR_fam"/>
</dbReference>
<keyword evidence="4" id="KW-1185">Reference proteome</keyword>
<dbReference type="Pfam" id="PF00106">
    <property type="entry name" value="adh_short"/>
    <property type="match status" value="1"/>
</dbReference>
<organism evidence="3 4">
    <name type="scientific">Adiantum capillus-veneris</name>
    <name type="common">Maidenhair fern</name>
    <dbReference type="NCBI Taxonomy" id="13818"/>
    <lineage>
        <taxon>Eukaryota</taxon>
        <taxon>Viridiplantae</taxon>
        <taxon>Streptophyta</taxon>
        <taxon>Embryophyta</taxon>
        <taxon>Tracheophyta</taxon>
        <taxon>Polypodiopsida</taxon>
        <taxon>Polypodiidae</taxon>
        <taxon>Polypodiales</taxon>
        <taxon>Pteridineae</taxon>
        <taxon>Pteridaceae</taxon>
        <taxon>Vittarioideae</taxon>
        <taxon>Adiantum</taxon>
    </lineage>
</organism>
<dbReference type="PRINTS" id="PR00080">
    <property type="entry name" value="SDRFAMILY"/>
</dbReference>
<evidence type="ECO:0000313" key="4">
    <source>
        <dbReference type="Proteomes" id="UP000886520"/>
    </source>
</evidence>
<name>A0A9D4V1G7_ADICA</name>
<evidence type="ECO:0000313" key="3">
    <source>
        <dbReference type="EMBL" id="KAI5077582.1"/>
    </source>
</evidence>
<dbReference type="AlphaFoldDB" id="A0A9D4V1G7"/>
<dbReference type="PANTHER" id="PTHR48476">
    <property type="entry name" value="SHORT-CHAIN DEHYDROGENASE TIC 32, CHLOROPLASTIC-LIKE"/>
    <property type="match status" value="1"/>
</dbReference>